<protein>
    <recommendedName>
        <fullName evidence="2">Stress-response A/B barrel domain-containing protein</fullName>
    </recommendedName>
</protein>
<gene>
    <name evidence="3" type="ORF">CWS01_20055</name>
</gene>
<dbReference type="InterPro" id="IPR011008">
    <property type="entry name" value="Dimeric_a/b-barrel"/>
</dbReference>
<dbReference type="EMBL" id="PISE01000054">
    <property type="protein sequence ID" value="PKG21917.1"/>
    <property type="molecule type" value="Genomic_DNA"/>
</dbReference>
<dbReference type="SUPFAM" id="SSF54909">
    <property type="entry name" value="Dimeric alpha+beta barrel"/>
    <property type="match status" value="1"/>
</dbReference>
<keyword evidence="4" id="KW-1185">Reference proteome</keyword>
<comment type="caution">
    <text evidence="3">The sequence shown here is derived from an EMBL/GenBank/DDBJ whole genome shotgun (WGS) entry which is preliminary data.</text>
</comment>
<evidence type="ECO:0000313" key="3">
    <source>
        <dbReference type="EMBL" id="PKG21917.1"/>
    </source>
</evidence>
<dbReference type="PROSITE" id="PS51502">
    <property type="entry name" value="S_R_A_B_BARREL"/>
    <property type="match status" value="1"/>
</dbReference>
<dbReference type="Gene3D" id="3.30.70.100">
    <property type="match status" value="1"/>
</dbReference>
<reference evidence="3 4" key="1">
    <citation type="journal article" date="2003" name="Int. J. Syst. Evol. Microbiol.">
        <title>Bacillus nealsonii sp. nov., isolated from a spacecraft-assembly facility, whose spores are gamma-radiation resistant.</title>
        <authorList>
            <person name="Venkateswaran K."/>
            <person name="Kempf M."/>
            <person name="Chen F."/>
            <person name="Satomi M."/>
            <person name="Nicholson W."/>
            <person name="Kern R."/>
        </authorList>
    </citation>
    <scope>NUCLEOTIDE SEQUENCE [LARGE SCALE GENOMIC DNA]</scope>
    <source>
        <strain evidence="3 4">FO-92</strain>
    </source>
</reference>
<dbReference type="SMART" id="SM00886">
    <property type="entry name" value="Dabb"/>
    <property type="match status" value="1"/>
</dbReference>
<dbReference type="Proteomes" id="UP000233375">
    <property type="component" value="Unassembled WGS sequence"/>
</dbReference>
<name>A0A2N0YXD8_9BACI</name>
<evidence type="ECO:0000256" key="1">
    <source>
        <dbReference type="SAM" id="Coils"/>
    </source>
</evidence>
<evidence type="ECO:0000313" key="4">
    <source>
        <dbReference type="Proteomes" id="UP000233375"/>
    </source>
</evidence>
<dbReference type="Pfam" id="PF07876">
    <property type="entry name" value="Dabb"/>
    <property type="match status" value="1"/>
</dbReference>
<feature type="domain" description="Stress-response A/B barrel" evidence="2">
    <location>
        <begin position="1"/>
        <end position="75"/>
    </location>
</feature>
<dbReference type="AlphaFoldDB" id="A0A2N0YXD8"/>
<sequence>MIEPDTFKEGIPGILELTAGINVTEEKENIKGYTLGLRVTFKDKDALDQYGPHPLHQEFVGMLEGIIEDVIVVDYPLSILHTVVKHNILRTTCIYFLYQILKKTGERTLMGKEKGSKEKEIKVVKVVGDKKEMQAQMLELQRESTETLNKVLNEITLLNSNLEKMEIVISSMQQNVPTTNSSSILANLDADTMLNLLPVARSLSKGTETGQAMYPTSQVPQPSPLSFLNNLDVDKILDMLMIARSLYKSGDKNENKE</sequence>
<feature type="coiled-coil region" evidence="1">
    <location>
        <begin position="130"/>
        <end position="175"/>
    </location>
</feature>
<accession>A0A2N0YXD8</accession>
<keyword evidence="1" id="KW-0175">Coiled coil</keyword>
<organism evidence="3 4">
    <name type="scientific">Niallia nealsonii</name>
    <dbReference type="NCBI Taxonomy" id="115979"/>
    <lineage>
        <taxon>Bacteria</taxon>
        <taxon>Bacillati</taxon>
        <taxon>Bacillota</taxon>
        <taxon>Bacilli</taxon>
        <taxon>Bacillales</taxon>
        <taxon>Bacillaceae</taxon>
        <taxon>Niallia</taxon>
    </lineage>
</organism>
<dbReference type="InterPro" id="IPR013097">
    <property type="entry name" value="Dabb"/>
</dbReference>
<evidence type="ECO:0000259" key="2">
    <source>
        <dbReference type="PROSITE" id="PS51502"/>
    </source>
</evidence>
<proteinExistence type="predicted"/>
<dbReference type="OrthoDB" id="9808130at2"/>